<organism evidence="1 2">
    <name type="scientific">Lactuca saligna</name>
    <name type="common">Willowleaf lettuce</name>
    <dbReference type="NCBI Taxonomy" id="75948"/>
    <lineage>
        <taxon>Eukaryota</taxon>
        <taxon>Viridiplantae</taxon>
        <taxon>Streptophyta</taxon>
        <taxon>Embryophyta</taxon>
        <taxon>Tracheophyta</taxon>
        <taxon>Spermatophyta</taxon>
        <taxon>Magnoliopsida</taxon>
        <taxon>eudicotyledons</taxon>
        <taxon>Gunneridae</taxon>
        <taxon>Pentapetalae</taxon>
        <taxon>asterids</taxon>
        <taxon>campanulids</taxon>
        <taxon>Asterales</taxon>
        <taxon>Asteraceae</taxon>
        <taxon>Cichorioideae</taxon>
        <taxon>Cichorieae</taxon>
        <taxon>Lactucinae</taxon>
        <taxon>Lactuca</taxon>
    </lineage>
</organism>
<dbReference type="Proteomes" id="UP001177003">
    <property type="component" value="Chromosome 4"/>
</dbReference>
<gene>
    <name evidence="1" type="ORF">LSALG_LOCUS22121</name>
</gene>
<reference evidence="1" key="1">
    <citation type="submission" date="2023-04" db="EMBL/GenBank/DDBJ databases">
        <authorList>
            <person name="Vijverberg K."/>
            <person name="Xiong W."/>
            <person name="Schranz E."/>
        </authorList>
    </citation>
    <scope>NUCLEOTIDE SEQUENCE</scope>
</reference>
<proteinExistence type="predicted"/>
<accession>A0AA35YY84</accession>
<protein>
    <submittedName>
        <fullName evidence="1">Uncharacterized protein</fullName>
    </submittedName>
</protein>
<name>A0AA35YY84_LACSI</name>
<evidence type="ECO:0000313" key="1">
    <source>
        <dbReference type="EMBL" id="CAI9282485.1"/>
    </source>
</evidence>
<sequence length="167" mass="17421">MILKKDVIVGVIEKRIKIIEKGFRAHGNSASENVLYCSLADCRDLSSPSASQANSSATPGPAVNLPTVAATVQVYVVVPLAATEEWQAAPAASPNLTTIPVVNSENSSVHIANSGSLKNGTNTSNKQAPVGLSCGYIRMSGIPSTNDSLSHPLSFSNMIHGENDVFS</sequence>
<evidence type="ECO:0000313" key="2">
    <source>
        <dbReference type="Proteomes" id="UP001177003"/>
    </source>
</evidence>
<keyword evidence="2" id="KW-1185">Reference proteome</keyword>
<dbReference type="AlphaFoldDB" id="A0AA35YY84"/>
<dbReference type="EMBL" id="OX465080">
    <property type="protein sequence ID" value="CAI9282485.1"/>
    <property type="molecule type" value="Genomic_DNA"/>
</dbReference>